<dbReference type="GO" id="GO:0042158">
    <property type="term" value="P:lipoprotein biosynthetic process"/>
    <property type="evidence" value="ECO:0007669"/>
    <property type="project" value="UniProtKB-UniRule"/>
</dbReference>
<reference evidence="12" key="1">
    <citation type="submission" date="2017-01" db="EMBL/GenBank/DDBJ databases">
        <authorList>
            <person name="Varghese N."/>
            <person name="Submissions S."/>
        </authorList>
    </citation>
    <scope>NUCLEOTIDE SEQUENCE [LARGE SCALE GENOMIC DNA]</scope>
    <source>
        <strain evidence="12">DSM 29591</strain>
    </source>
</reference>
<evidence type="ECO:0000256" key="8">
    <source>
        <dbReference type="ARBA" id="ARBA00023315"/>
    </source>
</evidence>
<dbReference type="UniPathway" id="UPA00666"/>
<feature type="transmembrane region" description="Helical" evidence="9">
    <location>
        <begin position="169"/>
        <end position="186"/>
    </location>
</feature>
<keyword evidence="5 9" id="KW-0812">Transmembrane</keyword>
<accession>A0A1R3WZY8</accession>
<comment type="subcellular location">
    <subcellularLocation>
        <location evidence="1 9">Cell membrane</location>
        <topology evidence="1 9">Multi-pass membrane protein</topology>
    </subcellularLocation>
</comment>
<dbReference type="STRING" id="287098.SAMN05421665_1733"/>
<evidence type="ECO:0000256" key="2">
    <source>
        <dbReference type="ARBA" id="ARBA00010065"/>
    </source>
</evidence>
<dbReference type="HAMAP" id="MF_01148">
    <property type="entry name" value="Lnt"/>
    <property type="match status" value="1"/>
</dbReference>
<evidence type="ECO:0000313" key="12">
    <source>
        <dbReference type="Proteomes" id="UP000186997"/>
    </source>
</evidence>
<dbReference type="AlphaFoldDB" id="A0A1R3WZY8"/>
<dbReference type="RefSeq" id="WP_076659197.1">
    <property type="nucleotide sequence ID" value="NZ_FTPR01000001.1"/>
</dbReference>
<protein>
    <recommendedName>
        <fullName evidence="9">Apolipoprotein N-acyltransferase</fullName>
        <shortName evidence="9">ALP N-acyltransferase</shortName>
        <ecNumber evidence="9">2.3.1.269</ecNumber>
    </recommendedName>
</protein>
<keyword evidence="8 9" id="KW-0012">Acyltransferase</keyword>
<dbReference type="Gene3D" id="3.60.110.10">
    <property type="entry name" value="Carbon-nitrogen hydrolase"/>
    <property type="match status" value="1"/>
</dbReference>
<comment type="catalytic activity">
    <reaction evidence="9">
        <text>N-terminal S-1,2-diacyl-sn-glyceryl-L-cysteinyl-[lipoprotein] + a glycerophospholipid = N-acyl-S-1,2-diacyl-sn-glyceryl-L-cysteinyl-[lipoprotein] + a 2-acyl-sn-glycero-3-phospholipid + H(+)</text>
        <dbReference type="Rhea" id="RHEA:48228"/>
        <dbReference type="Rhea" id="RHEA-COMP:14681"/>
        <dbReference type="Rhea" id="RHEA-COMP:14684"/>
        <dbReference type="ChEBI" id="CHEBI:15378"/>
        <dbReference type="ChEBI" id="CHEBI:136912"/>
        <dbReference type="ChEBI" id="CHEBI:140656"/>
        <dbReference type="ChEBI" id="CHEBI:140657"/>
        <dbReference type="ChEBI" id="CHEBI:140660"/>
        <dbReference type="EC" id="2.3.1.269"/>
    </reaction>
</comment>
<dbReference type="Pfam" id="PF20154">
    <property type="entry name" value="LNT_N"/>
    <property type="match status" value="1"/>
</dbReference>
<dbReference type="InterPro" id="IPR004563">
    <property type="entry name" value="Apolipo_AcylTrfase"/>
</dbReference>
<keyword evidence="3 9" id="KW-1003">Cell membrane</keyword>
<dbReference type="GO" id="GO:0016410">
    <property type="term" value="F:N-acyltransferase activity"/>
    <property type="evidence" value="ECO:0007669"/>
    <property type="project" value="UniProtKB-UniRule"/>
</dbReference>
<organism evidence="11 12">
    <name type="scientific">Yoonia rosea</name>
    <dbReference type="NCBI Taxonomy" id="287098"/>
    <lineage>
        <taxon>Bacteria</taxon>
        <taxon>Pseudomonadati</taxon>
        <taxon>Pseudomonadota</taxon>
        <taxon>Alphaproteobacteria</taxon>
        <taxon>Rhodobacterales</taxon>
        <taxon>Paracoccaceae</taxon>
        <taxon>Yoonia</taxon>
    </lineage>
</organism>
<dbReference type="InterPro" id="IPR045378">
    <property type="entry name" value="LNT_N"/>
</dbReference>
<feature type="transmembrane region" description="Helical" evidence="9">
    <location>
        <begin position="191"/>
        <end position="207"/>
    </location>
</feature>
<keyword evidence="6 9" id="KW-1133">Transmembrane helix</keyword>
<keyword evidence="7 9" id="KW-0472">Membrane</keyword>
<comment type="similarity">
    <text evidence="2 9">Belongs to the CN hydrolase family. Apolipoprotein N-acyltransferase subfamily.</text>
</comment>
<dbReference type="Pfam" id="PF00795">
    <property type="entry name" value="CN_hydrolase"/>
    <property type="match status" value="1"/>
</dbReference>
<evidence type="ECO:0000256" key="9">
    <source>
        <dbReference type="HAMAP-Rule" id="MF_01148"/>
    </source>
</evidence>
<evidence type="ECO:0000256" key="1">
    <source>
        <dbReference type="ARBA" id="ARBA00004651"/>
    </source>
</evidence>
<dbReference type="EC" id="2.3.1.269" evidence="9"/>
<evidence type="ECO:0000256" key="3">
    <source>
        <dbReference type="ARBA" id="ARBA00022475"/>
    </source>
</evidence>
<dbReference type="OrthoDB" id="9804277at2"/>
<feature type="transmembrane region" description="Helical" evidence="9">
    <location>
        <begin position="477"/>
        <end position="494"/>
    </location>
</feature>
<comment type="pathway">
    <text evidence="9">Protein modification; lipoprotein biosynthesis (N-acyl transfer).</text>
</comment>
<keyword evidence="4 9" id="KW-0808">Transferase</keyword>
<keyword evidence="11" id="KW-0449">Lipoprotein</keyword>
<name>A0A1R3WZY8_9RHOB</name>
<dbReference type="InterPro" id="IPR003010">
    <property type="entry name" value="C-N_Hydrolase"/>
</dbReference>
<feature type="transmembrane region" description="Helical" evidence="9">
    <location>
        <begin position="12"/>
        <end position="30"/>
    </location>
</feature>
<dbReference type="CDD" id="cd07571">
    <property type="entry name" value="ALP_N-acyl_transferase"/>
    <property type="match status" value="1"/>
</dbReference>
<dbReference type="GO" id="GO:0005886">
    <property type="term" value="C:plasma membrane"/>
    <property type="evidence" value="ECO:0007669"/>
    <property type="project" value="UniProtKB-SubCell"/>
</dbReference>
<evidence type="ECO:0000256" key="6">
    <source>
        <dbReference type="ARBA" id="ARBA00022989"/>
    </source>
</evidence>
<proteinExistence type="inferred from homology"/>
<evidence type="ECO:0000256" key="4">
    <source>
        <dbReference type="ARBA" id="ARBA00022679"/>
    </source>
</evidence>
<sequence length="499" mass="53106">MANIGAQFAARGPVLRLVVFAALGAVAGLGQAPFDLWPATILALGVVFALYPHALSRRQAVFHAWAFGFGYFAFSLRWIVEPFLVDIERHGWMAPFALFLMAAGGAIFWALAAWVATRLAPRSPMMFALALVGSELLRSLILTGFPWALLGHVWVTTGLAQAAAYGGPHLLTLLMVLCGLAIAALLGPARIVGLVVLGLVLALSFVLRPGPAGLPSGDLPIVRLVQPNAPQEQKWDPAFTDVFLRRLTTYSAEGPVPDLVVWPETAVPYLLNRIDDDLGFLADSARGAPLVFGIQRRDADARAYNSLVVVGPGGALQSIYDKRHLVPFGEYIPGARFLGQLGATGLARNLGVGFTPGATPGPVDLPGIGAAVPLICYEGIFAEEITYSDTRPRLLLLITNDAWFGEAAGPHQHLAQARLRAIEQGLPMVRVANTGISAMIDPKGRITAALPLGVDGAIDAPLPAALGATPYSQWGELPVVLLVLLFIFGGYFRARRDSD</sequence>
<dbReference type="PANTHER" id="PTHR38686">
    <property type="entry name" value="APOLIPOPROTEIN N-ACYLTRANSFERASE"/>
    <property type="match status" value="1"/>
</dbReference>
<evidence type="ECO:0000256" key="5">
    <source>
        <dbReference type="ARBA" id="ARBA00022692"/>
    </source>
</evidence>
<dbReference type="Proteomes" id="UP000186997">
    <property type="component" value="Unassembled WGS sequence"/>
</dbReference>
<gene>
    <name evidence="9" type="primary">lnt</name>
    <name evidence="11" type="ORF">SAMN05421665_1733</name>
</gene>
<feature type="transmembrane region" description="Helical" evidence="9">
    <location>
        <begin position="127"/>
        <end position="149"/>
    </location>
</feature>
<dbReference type="NCBIfam" id="TIGR00546">
    <property type="entry name" value="lnt"/>
    <property type="match status" value="1"/>
</dbReference>
<feature type="domain" description="CN hydrolase" evidence="10">
    <location>
        <begin position="225"/>
        <end position="464"/>
    </location>
</feature>
<evidence type="ECO:0000259" key="10">
    <source>
        <dbReference type="PROSITE" id="PS50263"/>
    </source>
</evidence>
<dbReference type="InterPro" id="IPR036526">
    <property type="entry name" value="C-N_Hydrolase_sf"/>
</dbReference>
<dbReference type="PROSITE" id="PS50263">
    <property type="entry name" value="CN_HYDROLASE"/>
    <property type="match status" value="1"/>
</dbReference>
<keyword evidence="12" id="KW-1185">Reference proteome</keyword>
<evidence type="ECO:0000313" key="11">
    <source>
        <dbReference type="EMBL" id="SIT83818.1"/>
    </source>
</evidence>
<feature type="transmembrane region" description="Helical" evidence="9">
    <location>
        <begin position="92"/>
        <end position="115"/>
    </location>
</feature>
<dbReference type="EMBL" id="FTPR01000001">
    <property type="protein sequence ID" value="SIT83818.1"/>
    <property type="molecule type" value="Genomic_DNA"/>
</dbReference>
<comment type="function">
    <text evidence="9">Catalyzes the phospholipid dependent N-acylation of the N-terminal cysteine of apolipoprotein, the last step in lipoprotein maturation.</text>
</comment>
<evidence type="ECO:0000256" key="7">
    <source>
        <dbReference type="ARBA" id="ARBA00023136"/>
    </source>
</evidence>
<feature type="transmembrane region" description="Helical" evidence="9">
    <location>
        <begin position="36"/>
        <end position="54"/>
    </location>
</feature>
<feature type="transmembrane region" description="Helical" evidence="9">
    <location>
        <begin position="61"/>
        <end position="80"/>
    </location>
</feature>
<dbReference type="PANTHER" id="PTHR38686:SF1">
    <property type="entry name" value="APOLIPOPROTEIN N-ACYLTRANSFERASE"/>
    <property type="match status" value="1"/>
</dbReference>
<dbReference type="SUPFAM" id="SSF56317">
    <property type="entry name" value="Carbon-nitrogen hydrolase"/>
    <property type="match status" value="1"/>
</dbReference>